<evidence type="ECO:0000313" key="2">
    <source>
        <dbReference type="EMBL" id="KAK7019242.1"/>
    </source>
</evidence>
<comment type="caution">
    <text evidence="2">The sequence shown here is derived from an EMBL/GenBank/DDBJ whole genome shotgun (WGS) entry which is preliminary data.</text>
</comment>
<reference evidence="2 3" key="1">
    <citation type="journal article" date="2024" name="J Genomics">
        <title>Draft genome sequencing and assembly of Favolaschia claudopus CIRM-BRFM 2984 isolated from oak limbs.</title>
        <authorList>
            <person name="Navarro D."/>
            <person name="Drula E."/>
            <person name="Chaduli D."/>
            <person name="Cazenave R."/>
            <person name="Ahrendt S."/>
            <person name="Wang J."/>
            <person name="Lipzen A."/>
            <person name="Daum C."/>
            <person name="Barry K."/>
            <person name="Grigoriev I.V."/>
            <person name="Favel A."/>
            <person name="Rosso M.N."/>
            <person name="Martin F."/>
        </authorList>
    </citation>
    <scope>NUCLEOTIDE SEQUENCE [LARGE SCALE GENOMIC DNA]</scope>
    <source>
        <strain evidence="2 3">CIRM-BRFM 2984</strain>
    </source>
</reference>
<proteinExistence type="predicted"/>
<sequence length="340" mass="37435">MHSSLKVRARTRFAGNPATSGPSCSPDKNEPGTYSVTVVTQFDTTTYRIPGPWNHEAFSLFRIPGPRNHEIFAQFAQKRIFDALSNVNDLTCKFKEIDVPDEFASNLIQAILDWSKHALNDIPDEHKQTALRHMKITSTGFGAMNRITSPAIRNGILPVITLDFLLHAVDPLHPASPSPRAFAAHVEREEILQRPTLDVETIVDGTKRRCLTASSMLNNNSKPGDTAMYNMTQAAFMLKAMREGKMVMTLDAFVDLALLWVSFRFAWIDLTENSQAHQEDLSITRSEVAAILNDPNVDGVCAAPVVAAAVSPILLLSTSNYANATYNPSTSVFDTSVSSD</sequence>
<gene>
    <name evidence="2" type="ORF">R3P38DRAFT_3199344</name>
</gene>
<feature type="region of interest" description="Disordered" evidence="1">
    <location>
        <begin position="11"/>
        <end position="32"/>
    </location>
</feature>
<dbReference type="AlphaFoldDB" id="A0AAW0B0N3"/>
<organism evidence="2 3">
    <name type="scientific">Favolaschia claudopus</name>
    <dbReference type="NCBI Taxonomy" id="2862362"/>
    <lineage>
        <taxon>Eukaryota</taxon>
        <taxon>Fungi</taxon>
        <taxon>Dikarya</taxon>
        <taxon>Basidiomycota</taxon>
        <taxon>Agaricomycotina</taxon>
        <taxon>Agaricomycetes</taxon>
        <taxon>Agaricomycetidae</taxon>
        <taxon>Agaricales</taxon>
        <taxon>Marasmiineae</taxon>
        <taxon>Mycenaceae</taxon>
        <taxon>Favolaschia</taxon>
    </lineage>
</organism>
<dbReference type="Proteomes" id="UP001362999">
    <property type="component" value="Unassembled WGS sequence"/>
</dbReference>
<keyword evidence="3" id="KW-1185">Reference proteome</keyword>
<evidence type="ECO:0000256" key="1">
    <source>
        <dbReference type="SAM" id="MobiDB-lite"/>
    </source>
</evidence>
<evidence type="ECO:0000313" key="3">
    <source>
        <dbReference type="Proteomes" id="UP001362999"/>
    </source>
</evidence>
<name>A0AAW0B0N3_9AGAR</name>
<protein>
    <submittedName>
        <fullName evidence="2">Uncharacterized protein</fullName>
    </submittedName>
</protein>
<dbReference type="EMBL" id="JAWWNJ010000044">
    <property type="protein sequence ID" value="KAK7019242.1"/>
    <property type="molecule type" value="Genomic_DNA"/>
</dbReference>
<accession>A0AAW0B0N3</accession>